<organism evidence="2 3">
    <name type="scientific">Caerostris darwini</name>
    <dbReference type="NCBI Taxonomy" id="1538125"/>
    <lineage>
        <taxon>Eukaryota</taxon>
        <taxon>Metazoa</taxon>
        <taxon>Ecdysozoa</taxon>
        <taxon>Arthropoda</taxon>
        <taxon>Chelicerata</taxon>
        <taxon>Arachnida</taxon>
        <taxon>Araneae</taxon>
        <taxon>Araneomorphae</taxon>
        <taxon>Entelegynae</taxon>
        <taxon>Araneoidea</taxon>
        <taxon>Araneidae</taxon>
        <taxon>Caerostris</taxon>
    </lineage>
</organism>
<feature type="non-terminal residue" evidence="2">
    <location>
        <position position="1"/>
    </location>
</feature>
<dbReference type="Proteomes" id="UP001054837">
    <property type="component" value="Unassembled WGS sequence"/>
</dbReference>
<evidence type="ECO:0000313" key="2">
    <source>
        <dbReference type="EMBL" id="GIX82969.1"/>
    </source>
</evidence>
<keyword evidence="3" id="KW-1185">Reference proteome</keyword>
<name>A0AAV4NF24_9ARAC</name>
<reference evidence="2 3" key="1">
    <citation type="submission" date="2021-06" db="EMBL/GenBank/DDBJ databases">
        <title>Caerostris darwini draft genome.</title>
        <authorList>
            <person name="Kono N."/>
            <person name="Arakawa K."/>
        </authorList>
    </citation>
    <scope>NUCLEOTIDE SEQUENCE [LARGE SCALE GENOMIC DNA]</scope>
</reference>
<gene>
    <name evidence="2" type="ORF">CDAR_616361</name>
</gene>
<protein>
    <submittedName>
        <fullName evidence="2">Uncharacterized protein</fullName>
    </submittedName>
</protein>
<comment type="caution">
    <text evidence="2">The sequence shown here is derived from an EMBL/GenBank/DDBJ whole genome shotgun (WGS) entry which is preliminary data.</text>
</comment>
<evidence type="ECO:0000313" key="3">
    <source>
        <dbReference type="Proteomes" id="UP001054837"/>
    </source>
</evidence>
<dbReference type="EMBL" id="BPLQ01001560">
    <property type="protein sequence ID" value="GIX82969.1"/>
    <property type="molecule type" value="Genomic_DNA"/>
</dbReference>
<proteinExistence type="predicted"/>
<sequence length="154" mass="17011">VNGNSSSGRQQLISKAKSKLEDNSSSGIQQLISKAKAGRQQLIWNTTAHHQLISKAKAGRQQLIWNTTDHLKEAHLEYKAHLAKSKLEDNSSSGIQQLLSKAKSKLEDNSSSGRQQLISKAKAKLNWKTKAKKTAAHLEYKSSWNTTAHLKGKS</sequence>
<dbReference type="AlphaFoldDB" id="A0AAV4NF24"/>
<feature type="compositionally biased region" description="Polar residues" evidence="1">
    <location>
        <begin position="1"/>
        <end position="13"/>
    </location>
</feature>
<evidence type="ECO:0000256" key="1">
    <source>
        <dbReference type="SAM" id="MobiDB-lite"/>
    </source>
</evidence>
<accession>A0AAV4NF24</accession>
<feature type="region of interest" description="Disordered" evidence="1">
    <location>
        <begin position="1"/>
        <end position="25"/>
    </location>
</feature>